<gene>
    <name evidence="2" type="ORF">HK414_10775</name>
</gene>
<dbReference type="EMBL" id="CP053418">
    <property type="protein sequence ID" value="QJW84181.1"/>
    <property type="molecule type" value="Genomic_DNA"/>
</dbReference>
<protein>
    <submittedName>
        <fullName evidence="2">Uncharacterized protein</fullName>
    </submittedName>
</protein>
<reference evidence="2 3" key="2">
    <citation type="submission" date="2020-05" db="EMBL/GenBank/DDBJ databases">
        <authorList>
            <person name="Khan S.A."/>
            <person name="Jeon C.O."/>
            <person name="Chun B.H."/>
        </authorList>
    </citation>
    <scope>NUCLEOTIDE SEQUENCE [LARGE SCALE GENOMIC DNA]</scope>
    <source>
        <strain evidence="2 3">H242</strain>
    </source>
</reference>
<keyword evidence="1" id="KW-0812">Transmembrane</keyword>
<name>A0ABX6P5B6_9BURK</name>
<reference evidence="2 3" key="1">
    <citation type="submission" date="2020-05" db="EMBL/GenBank/DDBJ databases">
        <title>Ramlibacter rhizophilus sp. nov., isolated from rhizosphere soil of national flower Mugunghwa from South Korea.</title>
        <authorList>
            <person name="Zheng-Fei Y."/>
            <person name="Huan T."/>
        </authorList>
    </citation>
    <scope>NUCLEOTIDE SEQUENCE [LARGE SCALE GENOMIC DNA]</scope>
    <source>
        <strain evidence="2 3">H242</strain>
    </source>
</reference>
<evidence type="ECO:0000313" key="3">
    <source>
        <dbReference type="Proteomes" id="UP000500826"/>
    </source>
</evidence>
<sequence>MLVAVHVLIPLLGLKWALAAGAAVDVVLGIALWRGVLAQRGAAATPSRAWATPRRQLAAISVAALALLVSLTVVAPLEADRLASGVFRHGVARIRAGEVVFHRDGKTATVTVLDSNGGRSLLTNGKSDGSTHPYAKMVGPDDHTMVLLGAPGPAHHPQAGERP</sequence>
<evidence type="ECO:0000256" key="1">
    <source>
        <dbReference type="SAM" id="Phobius"/>
    </source>
</evidence>
<proteinExistence type="predicted"/>
<keyword evidence="1" id="KW-1133">Transmembrane helix</keyword>
<keyword evidence="3" id="KW-1185">Reference proteome</keyword>
<feature type="transmembrane region" description="Helical" evidence="1">
    <location>
        <begin position="16"/>
        <end position="36"/>
    </location>
</feature>
<accession>A0ABX6P5B6</accession>
<evidence type="ECO:0000313" key="2">
    <source>
        <dbReference type="EMBL" id="QJW84181.1"/>
    </source>
</evidence>
<keyword evidence="1" id="KW-0472">Membrane</keyword>
<feature type="transmembrane region" description="Helical" evidence="1">
    <location>
        <begin position="57"/>
        <end position="77"/>
    </location>
</feature>
<organism evidence="2 3">
    <name type="scientific">Ramlibacter terrae</name>
    <dbReference type="NCBI Taxonomy" id="2732511"/>
    <lineage>
        <taxon>Bacteria</taxon>
        <taxon>Pseudomonadati</taxon>
        <taxon>Pseudomonadota</taxon>
        <taxon>Betaproteobacteria</taxon>
        <taxon>Burkholderiales</taxon>
        <taxon>Comamonadaceae</taxon>
        <taxon>Ramlibacter</taxon>
    </lineage>
</organism>
<dbReference type="Proteomes" id="UP000500826">
    <property type="component" value="Chromosome"/>
</dbReference>